<reference evidence="10" key="1">
    <citation type="submission" date="2025-08" db="UniProtKB">
        <authorList>
            <consortium name="RefSeq"/>
        </authorList>
    </citation>
    <scope>IDENTIFICATION</scope>
    <source>
        <strain evidence="10">OHB3-1</strain>
    </source>
</reference>
<protein>
    <submittedName>
        <fullName evidence="10">Disease resistance protein RGA3</fullName>
    </submittedName>
</protein>
<evidence type="ECO:0000256" key="3">
    <source>
        <dbReference type="ARBA" id="ARBA00022821"/>
    </source>
</evidence>
<name>A0A6J1DLK5_MOMCH</name>
<dbReference type="Gene3D" id="1.10.8.430">
    <property type="entry name" value="Helical domain of apoptotic protease-activating factors"/>
    <property type="match status" value="1"/>
</dbReference>
<dbReference type="Gene3D" id="1.20.5.4130">
    <property type="match status" value="1"/>
</dbReference>
<dbReference type="InterPro" id="IPR058922">
    <property type="entry name" value="WHD_DRP"/>
</dbReference>
<feature type="domain" description="NB-ARC" evidence="5">
    <location>
        <begin position="222"/>
        <end position="365"/>
    </location>
</feature>
<dbReference type="GeneID" id="111021565"/>
<dbReference type="InterPro" id="IPR042197">
    <property type="entry name" value="Apaf_helical"/>
</dbReference>
<proteinExistence type="predicted"/>
<dbReference type="PANTHER" id="PTHR36766">
    <property type="entry name" value="PLANT BROAD-SPECTRUM MILDEW RESISTANCE PROTEIN RPW8"/>
    <property type="match status" value="1"/>
</dbReference>
<evidence type="ECO:0000259" key="6">
    <source>
        <dbReference type="Pfam" id="PF18052"/>
    </source>
</evidence>
<dbReference type="SUPFAM" id="SSF52540">
    <property type="entry name" value="P-loop containing nucleoside triphosphate hydrolases"/>
    <property type="match status" value="2"/>
</dbReference>
<dbReference type="InterPro" id="IPR055414">
    <property type="entry name" value="LRR_R13L4/SHOC2-like"/>
</dbReference>
<dbReference type="GO" id="GO:0006952">
    <property type="term" value="P:defense response"/>
    <property type="evidence" value="ECO:0007669"/>
    <property type="project" value="UniProtKB-KW"/>
</dbReference>
<evidence type="ECO:0000256" key="4">
    <source>
        <dbReference type="ARBA" id="ARBA00022840"/>
    </source>
</evidence>
<dbReference type="InterPro" id="IPR027417">
    <property type="entry name" value="P-loop_NTPase"/>
</dbReference>
<evidence type="ECO:0000313" key="10">
    <source>
        <dbReference type="RefSeq" id="XP_022154274.1"/>
    </source>
</evidence>
<dbReference type="GO" id="GO:0005524">
    <property type="term" value="F:ATP binding"/>
    <property type="evidence" value="ECO:0007669"/>
    <property type="project" value="UniProtKB-KW"/>
</dbReference>
<dbReference type="Gene3D" id="3.80.10.10">
    <property type="entry name" value="Ribonuclease Inhibitor"/>
    <property type="match status" value="1"/>
</dbReference>
<dbReference type="InterPro" id="IPR041118">
    <property type="entry name" value="Rx_N"/>
</dbReference>
<organism evidence="9 10">
    <name type="scientific">Momordica charantia</name>
    <name type="common">Bitter gourd</name>
    <name type="synonym">Balsam pear</name>
    <dbReference type="NCBI Taxonomy" id="3673"/>
    <lineage>
        <taxon>Eukaryota</taxon>
        <taxon>Viridiplantae</taxon>
        <taxon>Streptophyta</taxon>
        <taxon>Embryophyta</taxon>
        <taxon>Tracheophyta</taxon>
        <taxon>Spermatophyta</taxon>
        <taxon>Magnoliopsida</taxon>
        <taxon>eudicotyledons</taxon>
        <taxon>Gunneridae</taxon>
        <taxon>Pentapetalae</taxon>
        <taxon>rosids</taxon>
        <taxon>fabids</taxon>
        <taxon>Cucurbitales</taxon>
        <taxon>Cucurbitaceae</taxon>
        <taxon>Momordiceae</taxon>
        <taxon>Momordica</taxon>
    </lineage>
</organism>
<dbReference type="SUPFAM" id="SSF52058">
    <property type="entry name" value="L domain-like"/>
    <property type="match status" value="1"/>
</dbReference>
<feature type="domain" description="Disease resistance N-terminal" evidence="6">
    <location>
        <begin position="53"/>
        <end position="116"/>
    </location>
</feature>
<dbReference type="GO" id="GO:0043531">
    <property type="term" value="F:ADP binding"/>
    <property type="evidence" value="ECO:0007669"/>
    <property type="project" value="InterPro"/>
</dbReference>
<dbReference type="Pfam" id="PF23559">
    <property type="entry name" value="WHD_DRP"/>
    <property type="match status" value="1"/>
</dbReference>
<keyword evidence="4" id="KW-0067">ATP-binding</keyword>
<evidence type="ECO:0000313" key="9">
    <source>
        <dbReference type="Proteomes" id="UP000504603"/>
    </source>
</evidence>
<dbReference type="Pfam" id="PF23598">
    <property type="entry name" value="LRR_14"/>
    <property type="match status" value="1"/>
</dbReference>
<evidence type="ECO:0000259" key="5">
    <source>
        <dbReference type="Pfam" id="PF00931"/>
    </source>
</evidence>
<sequence>MKMQRIHGVASRCIYKLSSFFLLFQTQQIARNRNDDLQKNMAHFIYSRAENILNKLKDCPIDLRRMEYTMLSLKAILLDAEEKQEQNHGLRNWLKELQDVFYQTEDSIDELKWEQEGIGRKVRARFSCSDKTAAHKKTNPTSKMKKLCDHLDEIASKMYEFHLTEEHTSSIRMETAHSFLSATEVSTRHMRPSWQLFYPLTDAPNSYCNSRYVELLNDFIHSKQQFFHIVGEAGIGKSTLAKFFYSHHDVCSSFTSRSWVCVKDGYNTKRLLKEVYSFQDDKEVRDDFTKKQLLLKVQRFLRGQTFLVVFQDLSSKNLEDDRSMLKNLLELGNYGSKIIVTTQNEEIADDLKLKKVYKTKKLSEQNQVNTIIHQAINIVEGLSEQNQVNTIEHQAIIIVEGLSEQNSFSLFKDYAFRDTKEAQNLELIAKQIVEKCKRFPLAIKCVGSLLSSKNRIAEWNEVNNKLCAQEEEDGSILPILRVCYNLMPSYLKPCFLLYSQLPDDRILSSNDVIQLWMAHGLLHSPKENSLSLENTGEKYFMELWSRCFVQEMEEHGLGCWFKLHPLIRKLAHVLTREQTEGLVGTKPDTEIRSIAFRVRDKVKPSVFLANKCISMFKCLRLLYLGNADLQEIPNAIGTLKYLRYLDLQGNERIKQLPNSICKLQSLQTLILDSCSSLVELPNDIANLISLRYLWVTSNKLRLHKNGVGTMTSLRFLAIGGCDNLQILFERPDCLAGLETLMIYNCNALKSLPNEMRYLKSLQNLVIWGCKQLKLTLKEVEFKLQRFTIRELPKVEELPQWLQGSSETLRFQYVNLVLPGEAVNLEMRRRNYY</sequence>
<keyword evidence="3" id="KW-0611">Plant defense</keyword>
<dbReference type="RefSeq" id="XP_022154274.1">
    <property type="nucleotide sequence ID" value="XM_022298582.1"/>
</dbReference>
<dbReference type="Gene3D" id="1.10.10.10">
    <property type="entry name" value="Winged helix-like DNA-binding domain superfamily/Winged helix DNA-binding domain"/>
    <property type="match status" value="1"/>
</dbReference>
<gene>
    <name evidence="10" type="primary">LOC111021565</name>
</gene>
<dbReference type="Pfam" id="PF18052">
    <property type="entry name" value="Rx_N"/>
    <property type="match status" value="1"/>
</dbReference>
<dbReference type="Pfam" id="PF00931">
    <property type="entry name" value="NB-ARC"/>
    <property type="match status" value="1"/>
</dbReference>
<dbReference type="InterPro" id="IPR002182">
    <property type="entry name" value="NB-ARC"/>
</dbReference>
<dbReference type="KEGG" id="mcha:111021565"/>
<dbReference type="Proteomes" id="UP000504603">
    <property type="component" value="Unplaced"/>
</dbReference>
<dbReference type="Gene3D" id="3.40.50.300">
    <property type="entry name" value="P-loop containing nucleotide triphosphate hydrolases"/>
    <property type="match status" value="1"/>
</dbReference>
<keyword evidence="2" id="KW-0547">Nucleotide-binding</keyword>
<dbReference type="OrthoDB" id="2018467at2759"/>
<dbReference type="AlphaFoldDB" id="A0A6J1DLK5"/>
<keyword evidence="9" id="KW-1185">Reference proteome</keyword>
<evidence type="ECO:0000256" key="1">
    <source>
        <dbReference type="ARBA" id="ARBA00022737"/>
    </source>
</evidence>
<feature type="domain" description="Disease resistance protein winged helix" evidence="7">
    <location>
        <begin position="502"/>
        <end position="571"/>
    </location>
</feature>
<evidence type="ECO:0000259" key="8">
    <source>
        <dbReference type="Pfam" id="PF23598"/>
    </source>
</evidence>
<dbReference type="InterPro" id="IPR032675">
    <property type="entry name" value="LRR_dom_sf"/>
</dbReference>
<dbReference type="GO" id="GO:0051707">
    <property type="term" value="P:response to other organism"/>
    <property type="evidence" value="ECO:0007669"/>
    <property type="project" value="UniProtKB-ARBA"/>
</dbReference>
<dbReference type="InterPro" id="IPR036388">
    <property type="entry name" value="WH-like_DNA-bd_sf"/>
</dbReference>
<evidence type="ECO:0000259" key="7">
    <source>
        <dbReference type="Pfam" id="PF23559"/>
    </source>
</evidence>
<keyword evidence="1" id="KW-0677">Repeat</keyword>
<feature type="domain" description="Disease resistance R13L4/SHOC-2-like LRR" evidence="8">
    <location>
        <begin position="613"/>
        <end position="805"/>
    </location>
</feature>
<dbReference type="PANTHER" id="PTHR36766:SF70">
    <property type="entry name" value="DISEASE RESISTANCE PROTEIN RGA4"/>
    <property type="match status" value="1"/>
</dbReference>
<evidence type="ECO:0000256" key="2">
    <source>
        <dbReference type="ARBA" id="ARBA00022741"/>
    </source>
</evidence>
<dbReference type="PRINTS" id="PR00364">
    <property type="entry name" value="DISEASERSIST"/>
</dbReference>
<accession>A0A6J1DLK5</accession>